<name>A0ACB7ZX47_9AGAM</name>
<dbReference type="EMBL" id="MU268212">
    <property type="protein sequence ID" value="KAH7905348.1"/>
    <property type="molecule type" value="Genomic_DNA"/>
</dbReference>
<evidence type="ECO:0000313" key="2">
    <source>
        <dbReference type="Proteomes" id="UP000790377"/>
    </source>
</evidence>
<accession>A0ACB7ZX47</accession>
<dbReference type="Proteomes" id="UP000790377">
    <property type="component" value="Unassembled WGS sequence"/>
</dbReference>
<keyword evidence="2" id="KW-1185">Reference proteome</keyword>
<organism evidence="1 2">
    <name type="scientific">Hygrophoropsis aurantiaca</name>
    <dbReference type="NCBI Taxonomy" id="72124"/>
    <lineage>
        <taxon>Eukaryota</taxon>
        <taxon>Fungi</taxon>
        <taxon>Dikarya</taxon>
        <taxon>Basidiomycota</taxon>
        <taxon>Agaricomycotina</taxon>
        <taxon>Agaricomycetes</taxon>
        <taxon>Agaricomycetidae</taxon>
        <taxon>Boletales</taxon>
        <taxon>Coniophorineae</taxon>
        <taxon>Hygrophoropsidaceae</taxon>
        <taxon>Hygrophoropsis</taxon>
    </lineage>
</organism>
<gene>
    <name evidence="1" type="ORF">BJ138DRAFT_1118551</name>
</gene>
<comment type="caution">
    <text evidence="1">The sequence shown here is derived from an EMBL/GenBank/DDBJ whole genome shotgun (WGS) entry which is preliminary data.</text>
</comment>
<sequence length="295" mass="31505">MARSKHLKVRSTSQRPRPQRPLYAMRAQPRPPTPALSDADEDMASDDSEQRGMSLGDESSDIEILEGPPASWRHDANRSCQRRARADSEEDDIEFVDAPPPRSRAGSPRPQPPSMASVSAVAQAAASPPPASSAPPTMGSIMALAARSSESAASRPPSMQSILEAARDQISAPPQAEAFVRAAPALICARDASPEPVGAPRVVFPRSESPAAPVRYNGQDVQEILASLGLALPDPGDAALVHSDLHLGIDDLRASIQTRYNALVEEIEELASMYRANRRAIANSEVILDELMQGS</sequence>
<evidence type="ECO:0000313" key="1">
    <source>
        <dbReference type="EMBL" id="KAH7905348.1"/>
    </source>
</evidence>
<reference evidence="1" key="1">
    <citation type="journal article" date="2021" name="New Phytol.">
        <title>Evolutionary innovations through gain and loss of genes in the ectomycorrhizal Boletales.</title>
        <authorList>
            <person name="Wu G."/>
            <person name="Miyauchi S."/>
            <person name="Morin E."/>
            <person name="Kuo A."/>
            <person name="Drula E."/>
            <person name="Varga T."/>
            <person name="Kohler A."/>
            <person name="Feng B."/>
            <person name="Cao Y."/>
            <person name="Lipzen A."/>
            <person name="Daum C."/>
            <person name="Hundley H."/>
            <person name="Pangilinan J."/>
            <person name="Johnson J."/>
            <person name="Barry K."/>
            <person name="LaButti K."/>
            <person name="Ng V."/>
            <person name="Ahrendt S."/>
            <person name="Min B."/>
            <person name="Choi I.G."/>
            <person name="Park H."/>
            <person name="Plett J.M."/>
            <person name="Magnuson J."/>
            <person name="Spatafora J.W."/>
            <person name="Nagy L.G."/>
            <person name="Henrissat B."/>
            <person name="Grigoriev I.V."/>
            <person name="Yang Z.L."/>
            <person name="Xu J."/>
            <person name="Martin F.M."/>
        </authorList>
    </citation>
    <scope>NUCLEOTIDE SEQUENCE</scope>
    <source>
        <strain evidence="1">ATCC 28755</strain>
    </source>
</reference>
<proteinExistence type="predicted"/>
<protein>
    <submittedName>
        <fullName evidence="1">Uncharacterized protein</fullName>
    </submittedName>
</protein>